<name>A0ACC0MZH3_RHOML</name>
<protein>
    <submittedName>
        <fullName evidence="1">Uncharacterized protein</fullName>
    </submittedName>
</protein>
<evidence type="ECO:0000313" key="2">
    <source>
        <dbReference type="Proteomes" id="UP001062846"/>
    </source>
</evidence>
<organism evidence="1 2">
    <name type="scientific">Rhododendron molle</name>
    <name type="common">Chinese azalea</name>
    <name type="synonym">Azalea mollis</name>
    <dbReference type="NCBI Taxonomy" id="49168"/>
    <lineage>
        <taxon>Eukaryota</taxon>
        <taxon>Viridiplantae</taxon>
        <taxon>Streptophyta</taxon>
        <taxon>Embryophyta</taxon>
        <taxon>Tracheophyta</taxon>
        <taxon>Spermatophyta</taxon>
        <taxon>Magnoliopsida</taxon>
        <taxon>eudicotyledons</taxon>
        <taxon>Gunneridae</taxon>
        <taxon>Pentapetalae</taxon>
        <taxon>asterids</taxon>
        <taxon>Ericales</taxon>
        <taxon>Ericaceae</taxon>
        <taxon>Ericoideae</taxon>
        <taxon>Rhodoreae</taxon>
        <taxon>Rhododendron</taxon>
    </lineage>
</organism>
<gene>
    <name evidence="1" type="ORF">RHMOL_Rhmol07G0080800</name>
</gene>
<proteinExistence type="predicted"/>
<dbReference type="Proteomes" id="UP001062846">
    <property type="component" value="Chromosome 7"/>
</dbReference>
<evidence type="ECO:0000313" key="1">
    <source>
        <dbReference type="EMBL" id="KAI8545991.1"/>
    </source>
</evidence>
<accession>A0ACC0MZH3</accession>
<keyword evidence="2" id="KW-1185">Reference proteome</keyword>
<sequence length="65" mass="6701">MRRAMIPTGKNRSIIGGGGSGGRNGGSTSIDAVRTTSTSTHPRLKHLISNCIVIVVSSRLAPSDP</sequence>
<reference evidence="1" key="1">
    <citation type="submission" date="2022-02" db="EMBL/GenBank/DDBJ databases">
        <title>Plant Genome Project.</title>
        <authorList>
            <person name="Zhang R.-G."/>
        </authorList>
    </citation>
    <scope>NUCLEOTIDE SEQUENCE</scope>
    <source>
        <strain evidence="1">AT1</strain>
    </source>
</reference>
<comment type="caution">
    <text evidence="1">The sequence shown here is derived from an EMBL/GenBank/DDBJ whole genome shotgun (WGS) entry which is preliminary data.</text>
</comment>
<dbReference type="EMBL" id="CM046394">
    <property type="protein sequence ID" value="KAI8545991.1"/>
    <property type="molecule type" value="Genomic_DNA"/>
</dbReference>